<dbReference type="Proteomes" id="UP001552299">
    <property type="component" value="Unassembled WGS sequence"/>
</dbReference>
<comment type="caution">
    <text evidence="2">The sequence shown here is derived from an EMBL/GenBank/DDBJ whole genome shotgun (WGS) entry which is preliminary data.</text>
</comment>
<organism evidence="2 3">
    <name type="scientific">Dendrobium thyrsiflorum</name>
    <name type="common">Pinecone-like raceme dendrobium</name>
    <name type="synonym">Orchid</name>
    <dbReference type="NCBI Taxonomy" id="117978"/>
    <lineage>
        <taxon>Eukaryota</taxon>
        <taxon>Viridiplantae</taxon>
        <taxon>Streptophyta</taxon>
        <taxon>Embryophyta</taxon>
        <taxon>Tracheophyta</taxon>
        <taxon>Spermatophyta</taxon>
        <taxon>Magnoliopsida</taxon>
        <taxon>Liliopsida</taxon>
        <taxon>Asparagales</taxon>
        <taxon>Orchidaceae</taxon>
        <taxon>Epidendroideae</taxon>
        <taxon>Malaxideae</taxon>
        <taxon>Dendrobiinae</taxon>
        <taxon>Dendrobium</taxon>
    </lineage>
</organism>
<gene>
    <name evidence="2" type="ORF">M5K25_001812</name>
</gene>
<name>A0ABD0W178_DENTH</name>
<feature type="region of interest" description="Disordered" evidence="1">
    <location>
        <begin position="34"/>
        <end position="67"/>
    </location>
</feature>
<protein>
    <submittedName>
        <fullName evidence="2">Uncharacterized protein</fullName>
    </submittedName>
</protein>
<proteinExistence type="predicted"/>
<dbReference type="AlphaFoldDB" id="A0ABD0W178"/>
<evidence type="ECO:0000313" key="3">
    <source>
        <dbReference type="Proteomes" id="UP001552299"/>
    </source>
</evidence>
<evidence type="ECO:0000256" key="1">
    <source>
        <dbReference type="SAM" id="MobiDB-lite"/>
    </source>
</evidence>
<sequence>MWNILRECFIVKGYAIPFTTYEVALLSGLPNRDYSTTCPSSSSTKHKTNIPEKQDIPGQPDNPDHENPVIPPQQDIPAHKILVIPPQENNPAHEILVIPPQEDNPPQENLVIPHQPDNKKLKLDIPHQQDFSLENEPINADDVEVNDVPVTALVHEYVGMELLSSEKKYFLNECFKKFPFNDDMSYKQREPLAQLFLSHDLWFNAKTNFSGTPYTPSKEDSRLKNEKNSFLDDPDRPGRCIAIMPKLIIWLRKALNLASESSDQELDNEV</sequence>
<keyword evidence="3" id="KW-1185">Reference proteome</keyword>
<accession>A0ABD0W178</accession>
<reference evidence="2 3" key="1">
    <citation type="journal article" date="2024" name="Plant Biotechnol. J.">
        <title>Dendrobium thyrsiflorum genome and its molecular insights into genes involved in important horticultural traits.</title>
        <authorList>
            <person name="Chen B."/>
            <person name="Wang J.Y."/>
            <person name="Zheng P.J."/>
            <person name="Li K.L."/>
            <person name="Liang Y.M."/>
            <person name="Chen X.F."/>
            <person name="Zhang C."/>
            <person name="Zhao X."/>
            <person name="He X."/>
            <person name="Zhang G.Q."/>
            <person name="Liu Z.J."/>
            <person name="Xu Q."/>
        </authorList>
    </citation>
    <scope>NUCLEOTIDE SEQUENCE [LARGE SCALE GENOMIC DNA]</scope>
    <source>
        <strain evidence="2">GZMU011</strain>
    </source>
</reference>
<feature type="compositionally biased region" description="Polar residues" evidence="1">
    <location>
        <begin position="34"/>
        <end position="43"/>
    </location>
</feature>
<evidence type="ECO:0000313" key="2">
    <source>
        <dbReference type="EMBL" id="KAL0927621.1"/>
    </source>
</evidence>
<dbReference type="EMBL" id="JANQDX010000002">
    <property type="protein sequence ID" value="KAL0927621.1"/>
    <property type="molecule type" value="Genomic_DNA"/>
</dbReference>